<dbReference type="EMBL" id="SWLB01000014">
    <property type="protein sequence ID" value="KAF3329656.1"/>
    <property type="molecule type" value="Genomic_DNA"/>
</dbReference>
<comment type="caution">
    <text evidence="2">The sequence shown here is derived from an EMBL/GenBank/DDBJ whole genome shotgun (WGS) entry which is preliminary data.</text>
</comment>
<proteinExistence type="inferred from homology"/>
<evidence type="ECO:0000313" key="3">
    <source>
        <dbReference type="Proteomes" id="UP000623129"/>
    </source>
</evidence>
<reference evidence="2" key="1">
    <citation type="submission" date="2020-01" db="EMBL/GenBank/DDBJ databases">
        <title>Genome sequence of Kobresia littledalei, the first chromosome-level genome in the family Cyperaceae.</title>
        <authorList>
            <person name="Qu G."/>
        </authorList>
    </citation>
    <scope>NUCLEOTIDE SEQUENCE</scope>
    <source>
        <strain evidence="2">C.B.Clarke</strain>
        <tissue evidence="2">Leaf</tissue>
    </source>
</reference>
<comment type="similarity">
    <text evidence="1">Belongs to the MinE family.</text>
</comment>
<dbReference type="Proteomes" id="UP000623129">
    <property type="component" value="Unassembled WGS sequence"/>
</dbReference>
<keyword evidence="2" id="KW-0132">Cell division</keyword>
<dbReference type="Gene3D" id="3.30.1070.10">
    <property type="entry name" value="Cell division topological specificity factor MinE"/>
    <property type="match status" value="1"/>
</dbReference>
<protein>
    <submittedName>
        <fullName evidence="2">Cell division topological specificity factor</fullName>
    </submittedName>
</protein>
<sequence>MSLLPCNPVGELSSHGNGHQARIHSRSRFFSTGQKVAVEKRGLLSKRYNSSNALAFPRQVVQYGSFISRPANYFAAMTKTTNKEPGTLPIRTQALSSKSLSSFITPEIANMNFFNRILLAWKILFPKTILVRGDSNAKIARQRLKMVLFSDRCSVSDLAKKKILENVVKTLSEFVDIESKDKVELNVSTDSDIGTLYSVTIPVRRVKPAYQESDENYKGQIVGIEYKDAGEKTGAVDVTFDFYVPNDK</sequence>
<keyword evidence="2" id="KW-0131">Cell cycle</keyword>
<dbReference type="PANTHER" id="PTHR33404">
    <property type="entry name" value="CELL DIVISION TOPOLOGICAL SPECIFICITY FACTOR HOMOLOG, CHLOROPLASTIC"/>
    <property type="match status" value="1"/>
</dbReference>
<dbReference type="GO" id="GO:0010020">
    <property type="term" value="P:chloroplast fission"/>
    <property type="evidence" value="ECO:0007669"/>
    <property type="project" value="TreeGrafter"/>
</dbReference>
<dbReference type="InterPro" id="IPR036707">
    <property type="entry name" value="MinE_sf"/>
</dbReference>
<keyword evidence="3" id="KW-1185">Reference proteome</keyword>
<organism evidence="2 3">
    <name type="scientific">Carex littledalei</name>
    <dbReference type="NCBI Taxonomy" id="544730"/>
    <lineage>
        <taxon>Eukaryota</taxon>
        <taxon>Viridiplantae</taxon>
        <taxon>Streptophyta</taxon>
        <taxon>Embryophyta</taxon>
        <taxon>Tracheophyta</taxon>
        <taxon>Spermatophyta</taxon>
        <taxon>Magnoliopsida</taxon>
        <taxon>Liliopsida</taxon>
        <taxon>Poales</taxon>
        <taxon>Cyperaceae</taxon>
        <taxon>Cyperoideae</taxon>
        <taxon>Cariceae</taxon>
        <taxon>Carex</taxon>
        <taxon>Carex subgen. Euthyceras</taxon>
    </lineage>
</organism>
<evidence type="ECO:0000313" key="2">
    <source>
        <dbReference type="EMBL" id="KAF3329656.1"/>
    </source>
</evidence>
<dbReference type="OrthoDB" id="1606438at2759"/>
<evidence type="ECO:0000256" key="1">
    <source>
        <dbReference type="ARBA" id="ARBA00008168"/>
    </source>
</evidence>
<dbReference type="PANTHER" id="PTHR33404:SF2">
    <property type="entry name" value="CELL DIVISION TOPOLOGICAL SPECIFICITY FACTOR HOMOLOG, CHLOROPLASTIC"/>
    <property type="match status" value="1"/>
</dbReference>
<name>A0A833QY03_9POAL</name>
<dbReference type="GO" id="GO:0051301">
    <property type="term" value="P:cell division"/>
    <property type="evidence" value="ECO:0007669"/>
    <property type="project" value="UniProtKB-KW"/>
</dbReference>
<gene>
    <name evidence="2" type="ORF">FCM35_KLT04987</name>
</gene>
<dbReference type="Pfam" id="PF03776">
    <property type="entry name" value="MinE"/>
    <property type="match status" value="1"/>
</dbReference>
<dbReference type="InterPro" id="IPR005527">
    <property type="entry name" value="MinE"/>
</dbReference>
<accession>A0A833QY03</accession>
<dbReference type="AlphaFoldDB" id="A0A833QY03"/>